<dbReference type="AlphaFoldDB" id="A0A165AUL1"/>
<feature type="transmembrane region" description="Helical" evidence="5">
    <location>
        <begin position="202"/>
        <end position="223"/>
    </location>
</feature>
<feature type="transmembrane region" description="Helical" evidence="5">
    <location>
        <begin position="507"/>
        <end position="528"/>
    </location>
</feature>
<feature type="transmembrane region" description="Helical" evidence="5">
    <location>
        <begin position="106"/>
        <end position="127"/>
    </location>
</feature>
<dbReference type="Gene3D" id="1.20.1250.20">
    <property type="entry name" value="MFS general substrate transporter like domains"/>
    <property type="match status" value="1"/>
</dbReference>
<dbReference type="SUPFAM" id="SSF103473">
    <property type="entry name" value="MFS general substrate transporter"/>
    <property type="match status" value="1"/>
</dbReference>
<gene>
    <name evidence="7" type="ORF">LAESUDRAFT_770883</name>
</gene>
<dbReference type="GeneID" id="63830815"/>
<feature type="transmembrane region" description="Helical" evidence="5">
    <location>
        <begin position="378"/>
        <end position="396"/>
    </location>
</feature>
<evidence type="ECO:0000313" key="8">
    <source>
        <dbReference type="Proteomes" id="UP000076871"/>
    </source>
</evidence>
<keyword evidence="4 5" id="KW-0472">Membrane</keyword>
<feature type="transmembrane region" description="Helical" evidence="5">
    <location>
        <begin position="439"/>
        <end position="462"/>
    </location>
</feature>
<keyword evidence="8" id="KW-1185">Reference proteome</keyword>
<dbReference type="Proteomes" id="UP000076871">
    <property type="component" value="Unassembled WGS sequence"/>
</dbReference>
<dbReference type="PANTHER" id="PTHR23502">
    <property type="entry name" value="MAJOR FACILITATOR SUPERFAMILY"/>
    <property type="match status" value="1"/>
</dbReference>
<feature type="transmembrane region" description="Helical" evidence="5">
    <location>
        <begin position="147"/>
        <end position="165"/>
    </location>
</feature>
<dbReference type="PROSITE" id="PS50850">
    <property type="entry name" value="MFS"/>
    <property type="match status" value="1"/>
</dbReference>
<dbReference type="Pfam" id="PF07690">
    <property type="entry name" value="MFS_1"/>
    <property type="match status" value="1"/>
</dbReference>
<feature type="transmembrane region" description="Helical" evidence="5">
    <location>
        <begin position="265"/>
        <end position="283"/>
    </location>
</feature>
<evidence type="ECO:0000256" key="3">
    <source>
        <dbReference type="ARBA" id="ARBA00022989"/>
    </source>
</evidence>
<dbReference type="GO" id="GO:0005886">
    <property type="term" value="C:plasma membrane"/>
    <property type="evidence" value="ECO:0007669"/>
    <property type="project" value="TreeGrafter"/>
</dbReference>
<dbReference type="InParanoid" id="A0A165AUL1"/>
<evidence type="ECO:0000256" key="5">
    <source>
        <dbReference type="SAM" id="Phobius"/>
    </source>
</evidence>
<keyword evidence="3 5" id="KW-1133">Transmembrane helix</keyword>
<dbReference type="FunFam" id="1.20.1250.20:FF:000082">
    <property type="entry name" value="MFS multidrug transporter, putative"/>
    <property type="match status" value="1"/>
</dbReference>
<evidence type="ECO:0000256" key="4">
    <source>
        <dbReference type="ARBA" id="ARBA00023136"/>
    </source>
</evidence>
<dbReference type="InterPro" id="IPR011701">
    <property type="entry name" value="MFS"/>
</dbReference>
<organism evidence="7 8">
    <name type="scientific">Laetiporus sulphureus 93-53</name>
    <dbReference type="NCBI Taxonomy" id="1314785"/>
    <lineage>
        <taxon>Eukaryota</taxon>
        <taxon>Fungi</taxon>
        <taxon>Dikarya</taxon>
        <taxon>Basidiomycota</taxon>
        <taxon>Agaricomycotina</taxon>
        <taxon>Agaricomycetes</taxon>
        <taxon>Polyporales</taxon>
        <taxon>Laetiporus</taxon>
    </lineage>
</organism>
<dbReference type="EMBL" id="KV427732">
    <property type="protein sequence ID" value="KZS99690.1"/>
    <property type="molecule type" value="Genomic_DNA"/>
</dbReference>
<dbReference type="STRING" id="1314785.A0A165AUL1"/>
<name>A0A165AUL1_9APHY</name>
<dbReference type="RefSeq" id="XP_040757431.1">
    <property type="nucleotide sequence ID" value="XM_040913787.1"/>
</dbReference>
<evidence type="ECO:0000256" key="1">
    <source>
        <dbReference type="ARBA" id="ARBA00004141"/>
    </source>
</evidence>
<dbReference type="OrthoDB" id="5376138at2759"/>
<feature type="domain" description="Major facilitator superfamily (MFS) profile" evidence="6">
    <location>
        <begin position="107"/>
        <end position="534"/>
    </location>
</feature>
<feature type="transmembrane region" description="Helical" evidence="5">
    <location>
        <begin position="172"/>
        <end position="190"/>
    </location>
</feature>
<feature type="transmembrane region" description="Helical" evidence="5">
    <location>
        <begin position="416"/>
        <end position="433"/>
    </location>
</feature>
<dbReference type="GO" id="GO:0022857">
    <property type="term" value="F:transmembrane transporter activity"/>
    <property type="evidence" value="ECO:0007669"/>
    <property type="project" value="InterPro"/>
</dbReference>
<keyword evidence="2 5" id="KW-0812">Transmembrane</keyword>
<dbReference type="InterPro" id="IPR036259">
    <property type="entry name" value="MFS_trans_sf"/>
</dbReference>
<comment type="subcellular location">
    <subcellularLocation>
        <location evidence="1">Membrane</location>
        <topology evidence="1">Multi-pass membrane protein</topology>
    </subcellularLocation>
</comment>
<evidence type="ECO:0000313" key="7">
    <source>
        <dbReference type="EMBL" id="KZS99690.1"/>
    </source>
</evidence>
<evidence type="ECO:0000259" key="6">
    <source>
        <dbReference type="PROSITE" id="PS50850"/>
    </source>
</evidence>
<sequence length="546" mass="60614">MTHARDEEATLAEENVNHVVLRSLEDVTEPVDPRLNPADRPDNEVLDENYVQQLEDYIHHRDHHLHKEGLHEKEKSEDFSLEPLYIEFEKGDKQDPANFSPARKQAILLTACLFSVLVASSSGSYALGFTSMTRDLNCTDFQATLGISLYCLGFGVVPLVTASFSEEFGRQPLYLCSGIGFLLFTIATAVGKNIQTILIARFFAGAFGSTGSTMVGGTVADIFSTRERGVAMASFAAAAIGATGVGCLASGWIEQNPHLEWRWIQWIHAIFTGVFVVAVPVFMKETRASVLLVRLAKKMRKETGDKRIRARIEDERASLGTLIYISCTRPIYLLLTEPVIASFTLWVGFAWGILYVMIEAIGPVFRTLHHFNAGEEGSAFITITIGAMLGLCTNVIQEKMYSKNVATRGPEARLYAPMAAAILFPIGMFIFAWSTYTQVYWIAPAIGIVLIMWALFIIYLAVFTYLADCYGTFASSTLAGQSLFRNLMGMAFPMFTTQMFARLTYHWANTLFALIAVVMIPIPFVLFFKGPAIRARSKIASQVMHI</sequence>
<protein>
    <submittedName>
        <fullName evidence="7">MFS general substrate transporter</fullName>
    </submittedName>
</protein>
<reference evidence="7 8" key="1">
    <citation type="journal article" date="2016" name="Mol. Biol. Evol.">
        <title>Comparative Genomics of Early-Diverging Mushroom-Forming Fungi Provides Insights into the Origins of Lignocellulose Decay Capabilities.</title>
        <authorList>
            <person name="Nagy L.G."/>
            <person name="Riley R."/>
            <person name="Tritt A."/>
            <person name="Adam C."/>
            <person name="Daum C."/>
            <person name="Floudas D."/>
            <person name="Sun H."/>
            <person name="Yadav J.S."/>
            <person name="Pangilinan J."/>
            <person name="Larsson K.H."/>
            <person name="Matsuura K."/>
            <person name="Barry K."/>
            <person name="Labutti K."/>
            <person name="Kuo R."/>
            <person name="Ohm R.A."/>
            <person name="Bhattacharya S.S."/>
            <person name="Shirouzu T."/>
            <person name="Yoshinaga Y."/>
            <person name="Martin F.M."/>
            <person name="Grigoriev I.V."/>
            <person name="Hibbett D.S."/>
        </authorList>
    </citation>
    <scope>NUCLEOTIDE SEQUENCE [LARGE SCALE GENOMIC DNA]</scope>
    <source>
        <strain evidence="7 8">93-53</strain>
    </source>
</reference>
<evidence type="ECO:0000256" key="2">
    <source>
        <dbReference type="ARBA" id="ARBA00022692"/>
    </source>
</evidence>
<accession>A0A165AUL1</accession>
<dbReference type="CDD" id="cd17323">
    <property type="entry name" value="MFS_Tpo1_MDR_like"/>
    <property type="match status" value="1"/>
</dbReference>
<feature type="transmembrane region" description="Helical" evidence="5">
    <location>
        <begin position="230"/>
        <end position="253"/>
    </location>
</feature>
<dbReference type="PANTHER" id="PTHR23502:SF134">
    <property type="entry name" value="MAJOR FACILITATOR SUPERFAMILY (MFS) PROFILE DOMAIN-CONTAINING PROTEIN-RELATED"/>
    <property type="match status" value="1"/>
</dbReference>
<feature type="transmembrane region" description="Helical" evidence="5">
    <location>
        <begin position="483"/>
        <end position="501"/>
    </location>
</feature>
<dbReference type="InterPro" id="IPR020846">
    <property type="entry name" value="MFS_dom"/>
</dbReference>
<proteinExistence type="predicted"/>
<feature type="transmembrane region" description="Helical" evidence="5">
    <location>
        <begin position="339"/>
        <end position="358"/>
    </location>
</feature>